<keyword evidence="5 9" id="KW-0812">Transmembrane</keyword>
<evidence type="ECO:0000256" key="2">
    <source>
        <dbReference type="ARBA" id="ARBA00005801"/>
    </source>
</evidence>
<protein>
    <recommendedName>
        <fullName evidence="9">Prepilin leader peptidase/N-methyltransferase</fullName>
        <ecNumber evidence="9">2.1.1.-</ecNumber>
        <ecNumber evidence="9">3.4.23.43</ecNumber>
    </recommendedName>
</protein>
<feature type="transmembrane region" description="Helical" evidence="10">
    <location>
        <begin position="150"/>
        <end position="171"/>
    </location>
</feature>
<evidence type="ECO:0000256" key="10">
    <source>
        <dbReference type="SAM" id="Phobius"/>
    </source>
</evidence>
<evidence type="ECO:0000256" key="7">
    <source>
        <dbReference type="ARBA" id="ARBA00023136"/>
    </source>
</evidence>
<keyword evidence="3" id="KW-1003">Cell membrane</keyword>
<comment type="subcellular location">
    <subcellularLocation>
        <location evidence="1">Cell inner membrane</location>
        <topology evidence="1">Multi-pass membrane protein</topology>
    </subcellularLocation>
    <subcellularLocation>
        <location evidence="9">Cell membrane</location>
        <topology evidence="9">Multi-pass membrane protein</topology>
    </subcellularLocation>
</comment>
<keyword evidence="7 10" id="KW-0472">Membrane</keyword>
<dbReference type="STRING" id="42253.NITMOv2_4456"/>
<dbReference type="InterPro" id="IPR010627">
    <property type="entry name" value="Prepilin_pept_A24_N"/>
</dbReference>
<evidence type="ECO:0000256" key="1">
    <source>
        <dbReference type="ARBA" id="ARBA00004429"/>
    </source>
</evidence>
<evidence type="ECO:0000256" key="6">
    <source>
        <dbReference type="ARBA" id="ARBA00022989"/>
    </source>
</evidence>
<dbReference type="GO" id="GO:0008168">
    <property type="term" value="F:methyltransferase activity"/>
    <property type="evidence" value="ECO:0007669"/>
    <property type="project" value="UniProtKB-KW"/>
</dbReference>
<dbReference type="EMBL" id="CP011801">
    <property type="protein sequence ID" value="ALA60830.1"/>
    <property type="molecule type" value="Genomic_DNA"/>
</dbReference>
<dbReference type="KEGG" id="nmv:NITMOv2_4456"/>
<evidence type="ECO:0000313" key="13">
    <source>
        <dbReference type="EMBL" id="ALA60830.1"/>
    </source>
</evidence>
<comment type="catalytic activity">
    <reaction evidence="9">
        <text>Typically cleaves a -Gly-|-Phe- bond to release an N-terminal, basic peptide of 5-8 residues from type IV prepilin, and then N-methylates the new N-terminal amino group, the methyl donor being S-adenosyl-L-methionine.</text>
        <dbReference type="EC" id="3.4.23.43"/>
    </reaction>
</comment>
<keyword evidence="9 13" id="KW-0808">Transferase</keyword>
<dbReference type="Pfam" id="PF06750">
    <property type="entry name" value="A24_N_bact"/>
    <property type="match status" value="1"/>
</dbReference>
<feature type="transmembrane region" description="Helical" evidence="10">
    <location>
        <begin position="6"/>
        <end position="26"/>
    </location>
</feature>
<dbReference type="EC" id="3.4.23.43" evidence="9"/>
<dbReference type="GO" id="GO:0005886">
    <property type="term" value="C:plasma membrane"/>
    <property type="evidence" value="ECO:0007669"/>
    <property type="project" value="UniProtKB-SubCell"/>
</dbReference>
<evidence type="ECO:0000256" key="4">
    <source>
        <dbReference type="ARBA" id="ARBA00022519"/>
    </source>
</evidence>
<keyword evidence="9 13" id="KW-0378">Hydrolase</keyword>
<evidence type="ECO:0000256" key="9">
    <source>
        <dbReference type="RuleBase" id="RU003794"/>
    </source>
</evidence>
<feature type="transmembrane region" description="Helical" evidence="10">
    <location>
        <begin position="125"/>
        <end position="144"/>
    </location>
</feature>
<dbReference type="InterPro" id="IPR050882">
    <property type="entry name" value="Prepilin_peptidase/N-MTase"/>
</dbReference>
<feature type="domain" description="Prepilin type IV endopeptidase peptidase" evidence="11">
    <location>
        <begin position="104"/>
        <end position="212"/>
    </location>
</feature>
<organism evidence="13 14">
    <name type="scientific">Nitrospira moscoviensis</name>
    <dbReference type="NCBI Taxonomy" id="42253"/>
    <lineage>
        <taxon>Bacteria</taxon>
        <taxon>Pseudomonadati</taxon>
        <taxon>Nitrospirota</taxon>
        <taxon>Nitrospiria</taxon>
        <taxon>Nitrospirales</taxon>
        <taxon>Nitrospiraceae</taxon>
        <taxon>Nitrospira</taxon>
    </lineage>
</organism>
<dbReference type="InterPro" id="IPR000045">
    <property type="entry name" value="Prepilin_IV_endopep_pep"/>
</dbReference>
<dbReference type="Gene3D" id="1.20.120.1220">
    <property type="match status" value="1"/>
</dbReference>
<evidence type="ECO:0000259" key="11">
    <source>
        <dbReference type="Pfam" id="PF01478"/>
    </source>
</evidence>
<dbReference type="PANTHER" id="PTHR30487:SF0">
    <property type="entry name" value="PREPILIN LEADER PEPTIDASE_N-METHYLTRANSFERASE-RELATED"/>
    <property type="match status" value="1"/>
</dbReference>
<evidence type="ECO:0000313" key="14">
    <source>
        <dbReference type="Proteomes" id="UP000069205"/>
    </source>
</evidence>
<accession>A0A0K2GIQ8</accession>
<evidence type="ECO:0000256" key="3">
    <source>
        <dbReference type="ARBA" id="ARBA00022475"/>
    </source>
</evidence>
<dbReference type="EC" id="2.1.1.-" evidence="9"/>
<dbReference type="PANTHER" id="PTHR30487">
    <property type="entry name" value="TYPE 4 PREPILIN-LIKE PROTEINS LEADER PEPTIDE-PROCESSING ENZYME"/>
    <property type="match status" value="1"/>
</dbReference>
<dbReference type="RefSeq" id="WP_053381624.1">
    <property type="nucleotide sequence ID" value="NZ_CP011801.1"/>
</dbReference>
<keyword evidence="9 13" id="KW-0489">Methyltransferase</keyword>
<dbReference type="Proteomes" id="UP000069205">
    <property type="component" value="Chromosome"/>
</dbReference>
<dbReference type="AlphaFoldDB" id="A0A0K2GIQ8"/>
<keyword evidence="4" id="KW-0997">Cell inner membrane</keyword>
<proteinExistence type="inferred from homology"/>
<dbReference type="PRINTS" id="PR00864">
    <property type="entry name" value="PREPILNPTASE"/>
</dbReference>
<dbReference type="InterPro" id="IPR014032">
    <property type="entry name" value="Peptidase_A24A_bac"/>
</dbReference>
<dbReference type="GO" id="GO:0004190">
    <property type="term" value="F:aspartic-type endopeptidase activity"/>
    <property type="evidence" value="ECO:0007669"/>
    <property type="project" value="UniProtKB-EC"/>
</dbReference>
<gene>
    <name evidence="13" type="primary">pilD</name>
    <name evidence="13" type="ORF">NITMOv2_4456</name>
</gene>
<keyword evidence="9" id="KW-0645">Protease</keyword>
<feature type="transmembrane region" description="Helical" evidence="10">
    <location>
        <begin position="228"/>
        <end position="250"/>
    </location>
</feature>
<sequence>MWFLYLSVGLMGAVIGSFLNVCIYRLPRRESVAWPGSHCTVCSHPIAWYDNLPLVSYLVLLGRCRHCTSRISWRYPAVEALNAIGYVALLWFFGPGWHTVAYAALYSALLVVAGTDLSHKIIPNAITFPGMAVGLLSAATVLPIGLTNGVIGLVVGGGILWLLAWASPYLFGKEGMGGGDIKLLGMIGAFLGWKPALMTIMVGSFLGSVVGLTLIAARIIKREDYIPFGPFLVCGALVALFFGQSIVDWYQGLLTG</sequence>
<evidence type="ECO:0000259" key="12">
    <source>
        <dbReference type="Pfam" id="PF06750"/>
    </source>
</evidence>
<dbReference type="OrthoDB" id="9789291at2"/>
<keyword evidence="14" id="KW-1185">Reference proteome</keyword>
<comment type="function">
    <text evidence="9">Plays an essential role in type IV pili and type II pseudopili formation by proteolytically removing the leader sequence from substrate proteins and subsequently monomethylating the alpha-amino group of the newly exposed N-terminal phenylalanine.</text>
</comment>
<feature type="domain" description="Prepilin peptidase A24 N-terminal" evidence="12">
    <location>
        <begin position="10"/>
        <end position="93"/>
    </location>
</feature>
<dbReference type="PATRIC" id="fig|42253.5.peg.4394"/>
<keyword evidence="6 10" id="KW-1133">Transmembrane helix</keyword>
<name>A0A0K2GIQ8_NITMO</name>
<dbReference type="Pfam" id="PF01478">
    <property type="entry name" value="Peptidase_A24"/>
    <property type="match status" value="1"/>
</dbReference>
<comment type="similarity">
    <text evidence="2 8">Belongs to the peptidase A24 family.</text>
</comment>
<evidence type="ECO:0000256" key="8">
    <source>
        <dbReference type="RuleBase" id="RU003793"/>
    </source>
</evidence>
<reference evidence="13 14" key="1">
    <citation type="journal article" date="2015" name="Proc. Natl. Acad. Sci. U.S.A.">
        <title>Expanded metabolic versatility of ubiquitous nitrite-oxidizing bacteria from the genus Nitrospira.</title>
        <authorList>
            <person name="Koch H."/>
            <person name="Lucker S."/>
            <person name="Albertsen M."/>
            <person name="Kitzinger K."/>
            <person name="Herbold C."/>
            <person name="Spieck E."/>
            <person name="Nielsen P.H."/>
            <person name="Wagner M."/>
            <person name="Daims H."/>
        </authorList>
    </citation>
    <scope>NUCLEOTIDE SEQUENCE [LARGE SCALE GENOMIC DNA]</scope>
    <source>
        <strain evidence="13 14">NSP M-1</strain>
    </source>
</reference>
<feature type="transmembrane region" description="Helical" evidence="10">
    <location>
        <begin position="183"/>
        <end position="216"/>
    </location>
</feature>
<dbReference type="GO" id="GO:0032259">
    <property type="term" value="P:methylation"/>
    <property type="evidence" value="ECO:0007669"/>
    <property type="project" value="UniProtKB-KW"/>
</dbReference>
<dbReference type="GO" id="GO:0006465">
    <property type="term" value="P:signal peptide processing"/>
    <property type="evidence" value="ECO:0007669"/>
    <property type="project" value="TreeGrafter"/>
</dbReference>
<evidence type="ECO:0000256" key="5">
    <source>
        <dbReference type="ARBA" id="ARBA00022692"/>
    </source>
</evidence>
<keyword evidence="9" id="KW-0511">Multifunctional enzyme</keyword>